<evidence type="ECO:0000313" key="3">
    <source>
        <dbReference type="Proteomes" id="UP001314263"/>
    </source>
</evidence>
<feature type="region of interest" description="Disordered" evidence="1">
    <location>
        <begin position="522"/>
        <end position="611"/>
    </location>
</feature>
<feature type="compositionally biased region" description="Low complexity" evidence="1">
    <location>
        <begin position="1244"/>
        <end position="1255"/>
    </location>
</feature>
<name>A0AAV1I2X8_9CHLO</name>
<feature type="compositionally biased region" description="Polar residues" evidence="1">
    <location>
        <begin position="1368"/>
        <end position="1392"/>
    </location>
</feature>
<gene>
    <name evidence="2" type="ORF">CVIRNUC_003910</name>
</gene>
<feature type="compositionally biased region" description="Polar residues" evidence="1">
    <location>
        <begin position="1311"/>
        <end position="1322"/>
    </location>
</feature>
<feature type="region of interest" description="Disordered" evidence="1">
    <location>
        <begin position="1530"/>
        <end position="1593"/>
    </location>
</feature>
<feature type="region of interest" description="Disordered" evidence="1">
    <location>
        <begin position="1166"/>
        <end position="1190"/>
    </location>
</feature>
<reference evidence="2 3" key="1">
    <citation type="submission" date="2023-10" db="EMBL/GenBank/DDBJ databases">
        <authorList>
            <person name="Maclean D."/>
            <person name="Macfadyen A."/>
        </authorList>
    </citation>
    <scope>NUCLEOTIDE SEQUENCE [LARGE SCALE GENOMIC DNA]</scope>
</reference>
<keyword evidence="3" id="KW-1185">Reference proteome</keyword>
<evidence type="ECO:0000313" key="2">
    <source>
        <dbReference type="EMBL" id="CAK0771921.1"/>
    </source>
</evidence>
<feature type="region of interest" description="Disordered" evidence="1">
    <location>
        <begin position="998"/>
        <end position="1084"/>
    </location>
</feature>
<feature type="region of interest" description="Disordered" evidence="1">
    <location>
        <begin position="1443"/>
        <end position="1472"/>
    </location>
</feature>
<feature type="compositionally biased region" description="Polar residues" evidence="1">
    <location>
        <begin position="1002"/>
        <end position="1018"/>
    </location>
</feature>
<feature type="compositionally biased region" description="Low complexity" evidence="1">
    <location>
        <begin position="559"/>
        <end position="570"/>
    </location>
</feature>
<feature type="compositionally biased region" description="Polar residues" evidence="1">
    <location>
        <begin position="1026"/>
        <end position="1080"/>
    </location>
</feature>
<accession>A0AAV1I2X8</accession>
<proteinExistence type="predicted"/>
<evidence type="ECO:0000256" key="1">
    <source>
        <dbReference type="SAM" id="MobiDB-lite"/>
    </source>
</evidence>
<feature type="region of interest" description="Disordered" evidence="1">
    <location>
        <begin position="678"/>
        <end position="699"/>
    </location>
</feature>
<feature type="region of interest" description="Disordered" evidence="1">
    <location>
        <begin position="789"/>
        <end position="811"/>
    </location>
</feature>
<feature type="region of interest" description="Disordered" evidence="1">
    <location>
        <begin position="147"/>
        <end position="183"/>
    </location>
</feature>
<dbReference type="EMBL" id="CAUYUE010000005">
    <property type="protein sequence ID" value="CAK0771921.1"/>
    <property type="molecule type" value="Genomic_DNA"/>
</dbReference>
<sequence length="1697" mass="178596">MSATGQGGCLVRVLRIAPPDCRLPQAWQGYSLWLQFSEASLALATVQLSKEVLRRPQVLPEDSAQQTLEDAHSGNAARIGLQVYREMQAGEGVMYGQLCNDTCKIAEKMAIVKLPGSSGAAATSALVLASTQSDAVFLLHERRTSPAILKSPAPDGSAAGDMDDANGNSSEACQDTTKLHGPRAEREMLPEGALWSSAAAADKLSKMFGMQPKGGRISSGNACDHPAVVIRHQEASSPVVWVIWAESASRDTSPSLLLGYALLTSRAESALFLRMATGFGFAQLGDYSGSMLYRLGKRGHRFKCWECGVKKKAPCGDTHRADLPWCCHRRLGAHVAVLAPSFREPGSFCGDTTHAADVTLEGQEPCFVPLLPPKETTTISTAQALDYQLSYRPAAADVVALSELLAQAPVHPAESVSTALGRLSPTCRALWDTQWPAQKRRAALHGDEGAAQQLHLWLEETAYFKMPKGQEQELVMAERQSLEKLVAMAVPHVEGAPCLGGHNRGELPPDLATPEAAAAYLETLSSQPVDPRRKGANTGQGRRRLNARAALRQQEREGSPAPSSTSGAPSLGRTASAGTLPAPSGQPSGQAGSRSDPGDAWAGRPRSAGALERTRFLPSRSARAKAVAQCSDSDEEECVSPASQGLLAKPGHGTDHPGMGDVEMEIANELTLLQRSGSANAWHRPPPGSSQRQLSVPQDPRVLAEAVSVQTSPPPSSPDIAQPPRRLRSLLAQRRRAQGRRGFGEEPAGPRLEAARPKLSLASKVTAHAADSASRARQPLSDIALSRQRSGALTPSAGQPGQAPPALPAAGSDLKLQWPRQSAKEAANPKQHNAIDRFSPVKTAVAQNGPIQAPQAGQVQTAFAVKARSLPTVFLSPADLADVGGCLLLPESISAKVQARNLQVLISPVVTGQVMLPGVAPRAHSHQVRPHSRDAHVGQGAHALGTAPPVLARQGQRPPVISAATLQQQFRQLQGLQTLGKAPSSSSHPALAAAQAAIMTQPPRQSPASHSTHPQAASASGVPHQRLTQTDLSLPRSSAQTKATPGSHQQTSPPGCQSKTSETAGRSTLGGSAPHQTPAQQRAAACQVSWVQAQPQQPSQDQPLSYLRREHSCVTISAVGGSDERSWGAASAKKRRGWQLKDSAQHPWAAEQAAKRAKLAAVSNKGPGVHSTVLQGQPTPADAAEEATSGGSRILHCHQGGVRAATQRASLHRDQALLGKADTPQAHAEQRVPGGAKRPGQEESAASMAAGPASPRLHSSRISQASTAGAQPQSPEPATSLANTMPDEAQDGQVWPDRDQSTVCVPRKLSSPVTGSVPSHSKQPAEAMLASSAETSAVGKAAVGQATDLVLPLSPELDASGENEPEQAHSTPMHQQRSGPNEQSTDTVTQAEQGAPESDWDRVLTAAKEYAQVLMMPHTNAVEQHVAEQIKLVAFGQACRSSAQQSTTGSSREAALRQHGSPRPHEQSTDTARQLGQGTLESGWDAVLPAAKECARVLAMPRTNPAEMLFMKQVRKLSAFTEACRSFAQQQTAGSRTEPALRQHGSPRPGCSKREHLTSHMGSQQQGGVSEGKQDHGCQPPAHQQEAGQQPSVSTASLLAPPMHAGITAPAKRAWLAQQQDGLQQRCKTSAPPSMAPIADAVVTLQLCATGVCADVAATRAAKAQEPPTFTLMTTSAIAEPVSVPADADRGTTSDMP</sequence>
<organism evidence="2 3">
    <name type="scientific">Coccomyxa viridis</name>
    <dbReference type="NCBI Taxonomy" id="1274662"/>
    <lineage>
        <taxon>Eukaryota</taxon>
        <taxon>Viridiplantae</taxon>
        <taxon>Chlorophyta</taxon>
        <taxon>core chlorophytes</taxon>
        <taxon>Trebouxiophyceae</taxon>
        <taxon>Trebouxiophyceae incertae sedis</taxon>
        <taxon>Coccomyxaceae</taxon>
        <taxon>Coccomyxa</taxon>
    </lineage>
</organism>
<dbReference type="Proteomes" id="UP001314263">
    <property type="component" value="Unassembled WGS sequence"/>
</dbReference>
<feature type="region of interest" description="Disordered" evidence="1">
    <location>
        <begin position="734"/>
        <end position="757"/>
    </location>
</feature>
<feature type="compositionally biased region" description="Polar residues" evidence="1">
    <location>
        <begin position="166"/>
        <end position="176"/>
    </location>
</feature>
<protein>
    <submittedName>
        <fullName evidence="2">Uncharacterized protein</fullName>
    </submittedName>
</protein>
<feature type="region of interest" description="Disordered" evidence="1">
    <location>
        <begin position="706"/>
        <end position="725"/>
    </location>
</feature>
<feature type="region of interest" description="Disordered" evidence="1">
    <location>
        <begin position="1355"/>
        <end position="1400"/>
    </location>
</feature>
<comment type="caution">
    <text evidence="2">The sequence shown here is derived from an EMBL/GenBank/DDBJ whole genome shotgun (WGS) entry which is preliminary data.</text>
</comment>
<feature type="region of interest" description="Disordered" evidence="1">
    <location>
        <begin position="1220"/>
        <end position="1330"/>
    </location>
</feature>
<feature type="compositionally biased region" description="Polar residues" evidence="1">
    <location>
        <begin position="1260"/>
        <end position="1283"/>
    </location>
</feature>